<protein>
    <submittedName>
        <fullName evidence="1">Uncharacterized protein</fullName>
    </submittedName>
</protein>
<accession>A0A371ARV8</accession>
<dbReference type="RefSeq" id="WP_115483391.1">
    <property type="nucleotide sequence ID" value="NZ_QRCT01000050.1"/>
</dbReference>
<evidence type="ECO:0000313" key="1">
    <source>
        <dbReference type="EMBL" id="RDU22210.1"/>
    </source>
</evidence>
<dbReference type="Proteomes" id="UP000255036">
    <property type="component" value="Unassembled WGS sequence"/>
</dbReference>
<reference evidence="1 2" key="1">
    <citation type="submission" date="2018-07" db="EMBL/GenBank/DDBJ databases">
        <title>Anaerosacharophilus polymeroproducens gen. nov. sp. nov., an anaerobic bacterium isolated from salt field.</title>
        <authorList>
            <person name="Kim W."/>
            <person name="Yang S.-H."/>
            <person name="Oh J."/>
            <person name="Lee J.-H."/>
            <person name="Kwon K.K."/>
        </authorList>
    </citation>
    <scope>NUCLEOTIDE SEQUENCE [LARGE SCALE GENOMIC DNA]</scope>
    <source>
        <strain evidence="1 2">MCWD5</strain>
    </source>
</reference>
<proteinExistence type="predicted"/>
<dbReference type="AlphaFoldDB" id="A0A371ARV8"/>
<sequence>MQKFKNTVIEFELTDESKVTLSLAFILLLKLKNENKGMYEKFNKIIMNGPKDLFDNITILYTAYLCANLEHADKCLTEMQFIESIPDNMNYINEMVQELVAPKKK</sequence>
<organism evidence="1 2">
    <name type="scientific">Anaerosacchariphilus polymeriproducens</name>
    <dbReference type="NCBI Taxonomy" id="1812858"/>
    <lineage>
        <taxon>Bacteria</taxon>
        <taxon>Bacillati</taxon>
        <taxon>Bacillota</taxon>
        <taxon>Clostridia</taxon>
        <taxon>Lachnospirales</taxon>
        <taxon>Lachnospiraceae</taxon>
        <taxon>Anaerosacchariphilus</taxon>
    </lineage>
</organism>
<comment type="caution">
    <text evidence="1">The sequence shown here is derived from an EMBL/GenBank/DDBJ whole genome shotgun (WGS) entry which is preliminary data.</text>
</comment>
<keyword evidence="2" id="KW-1185">Reference proteome</keyword>
<gene>
    <name evidence="1" type="ORF">DWV06_16935</name>
</gene>
<dbReference type="EMBL" id="QRCT01000050">
    <property type="protein sequence ID" value="RDU22210.1"/>
    <property type="molecule type" value="Genomic_DNA"/>
</dbReference>
<name>A0A371ARV8_9FIRM</name>
<evidence type="ECO:0000313" key="2">
    <source>
        <dbReference type="Proteomes" id="UP000255036"/>
    </source>
</evidence>